<sequence>MSKKTKIIKVSDIYETEPWGFKDQDIFLNACVLIDTELTPEELLKLCKNIEKTLKRKHRFKWGPREIDLDILYYEDIILEKENLNIPHKHMFDRDFVIVPLNDISPNWKHPIFKKTVEERFNEINKDTIKKYEMEL</sequence>
<comment type="pathway">
    <text evidence="1">Cofactor biosynthesis; tetrahydrofolate biosynthesis; 2-amino-4-hydroxy-6-hydroxymethyl-7,8-dihydropteridine diphosphate from 7,8-dihydroneopterin triphosphate: step 4/4.</text>
</comment>
<dbReference type="InterPro" id="IPR000550">
    <property type="entry name" value="Hppk"/>
</dbReference>
<keyword evidence="5" id="KW-0418">Kinase</keyword>
<dbReference type="Proteomes" id="UP000184334">
    <property type="component" value="Unassembled WGS sequence"/>
</dbReference>
<evidence type="ECO:0000256" key="5">
    <source>
        <dbReference type="ARBA" id="ARBA00022777"/>
    </source>
</evidence>
<evidence type="ECO:0000256" key="7">
    <source>
        <dbReference type="ARBA" id="ARBA00022909"/>
    </source>
</evidence>
<keyword evidence="4" id="KW-0547">Nucleotide-binding</keyword>
<organism evidence="9 10">
    <name type="scientific">Marinitoga hydrogenitolerans (strain DSM 16785 / JCM 12826 / AT1271)</name>
    <dbReference type="NCBI Taxonomy" id="1122195"/>
    <lineage>
        <taxon>Bacteria</taxon>
        <taxon>Thermotogati</taxon>
        <taxon>Thermotogota</taxon>
        <taxon>Thermotogae</taxon>
        <taxon>Petrotogales</taxon>
        <taxon>Petrotogaceae</taxon>
        <taxon>Marinitoga</taxon>
    </lineage>
</organism>
<keyword evidence="6" id="KW-0067">ATP-binding</keyword>
<evidence type="ECO:0000313" key="9">
    <source>
        <dbReference type="EMBL" id="SHE68358.1"/>
    </source>
</evidence>
<evidence type="ECO:0000313" key="10">
    <source>
        <dbReference type="Proteomes" id="UP000184334"/>
    </source>
</evidence>
<keyword evidence="10" id="KW-1185">Reference proteome</keyword>
<evidence type="ECO:0000259" key="8">
    <source>
        <dbReference type="PROSITE" id="PS00794"/>
    </source>
</evidence>
<dbReference type="GO" id="GO:0005524">
    <property type="term" value="F:ATP binding"/>
    <property type="evidence" value="ECO:0007669"/>
    <property type="project" value="UniProtKB-KW"/>
</dbReference>
<comment type="caution">
    <text evidence="9">The sequence shown here is derived from an EMBL/GenBank/DDBJ whole genome shotgun (WGS) entry which is preliminary data.</text>
</comment>
<evidence type="ECO:0000256" key="2">
    <source>
        <dbReference type="ARBA" id="ARBA00013253"/>
    </source>
</evidence>
<dbReference type="STRING" id="1122195.SAMN02745164_00933"/>
<proteinExistence type="predicted"/>
<dbReference type="NCBIfam" id="TIGR01498">
    <property type="entry name" value="folK"/>
    <property type="match status" value="1"/>
</dbReference>
<dbReference type="GO" id="GO:0003848">
    <property type="term" value="F:2-amino-4-hydroxy-6-hydroxymethyldihydropteridine diphosphokinase activity"/>
    <property type="evidence" value="ECO:0007669"/>
    <property type="project" value="UniProtKB-EC"/>
</dbReference>
<evidence type="ECO:0000256" key="1">
    <source>
        <dbReference type="ARBA" id="ARBA00005051"/>
    </source>
</evidence>
<reference evidence="9" key="1">
    <citation type="submission" date="2016-11" db="EMBL/GenBank/DDBJ databases">
        <authorList>
            <person name="Varghese N."/>
            <person name="Submissions S."/>
        </authorList>
    </citation>
    <scope>NUCLEOTIDE SEQUENCE [LARGE SCALE GENOMIC DNA]</scope>
    <source>
        <strain evidence="9">DSM 16785</strain>
    </source>
</reference>
<dbReference type="PANTHER" id="PTHR43071:SF1">
    <property type="entry name" value="2-AMINO-4-HYDROXY-6-HYDROXYMETHYLDIHYDROPTERIDINE PYROPHOSPHOKINASE"/>
    <property type="match status" value="1"/>
</dbReference>
<name>A0A1M4VHD7_MARH1</name>
<keyword evidence="7" id="KW-0289">Folate biosynthesis</keyword>
<feature type="domain" description="7,8-dihydro-6-hydroxymethylpterin-pyrophosphokinase" evidence="8">
    <location>
        <begin position="61"/>
        <end position="72"/>
    </location>
</feature>
<dbReference type="Pfam" id="PF01288">
    <property type="entry name" value="HPPK"/>
    <property type="match status" value="1"/>
</dbReference>
<protein>
    <recommendedName>
        <fullName evidence="2">2-amino-4-hydroxy-6-hydroxymethyldihydropteridine diphosphokinase</fullName>
        <ecNumber evidence="2">2.7.6.3</ecNumber>
    </recommendedName>
</protein>
<evidence type="ECO:0000256" key="4">
    <source>
        <dbReference type="ARBA" id="ARBA00022741"/>
    </source>
</evidence>
<dbReference type="GO" id="GO:0046656">
    <property type="term" value="P:folic acid biosynthetic process"/>
    <property type="evidence" value="ECO:0007669"/>
    <property type="project" value="UniProtKB-KW"/>
</dbReference>
<dbReference type="EC" id="2.7.6.3" evidence="2"/>
<evidence type="ECO:0000256" key="6">
    <source>
        <dbReference type="ARBA" id="ARBA00022840"/>
    </source>
</evidence>
<dbReference type="GO" id="GO:0046654">
    <property type="term" value="P:tetrahydrofolate biosynthetic process"/>
    <property type="evidence" value="ECO:0007669"/>
    <property type="project" value="UniProtKB-UniPathway"/>
</dbReference>
<dbReference type="SUPFAM" id="SSF55083">
    <property type="entry name" value="6-hydroxymethyl-7,8-dihydropterin pyrophosphokinase, HPPK"/>
    <property type="match status" value="1"/>
</dbReference>
<evidence type="ECO:0000256" key="3">
    <source>
        <dbReference type="ARBA" id="ARBA00022679"/>
    </source>
</evidence>
<dbReference type="UniPathway" id="UPA00077">
    <property type="reaction ID" value="UER00155"/>
</dbReference>
<dbReference type="GO" id="GO:0016301">
    <property type="term" value="F:kinase activity"/>
    <property type="evidence" value="ECO:0007669"/>
    <property type="project" value="UniProtKB-KW"/>
</dbReference>
<dbReference type="InterPro" id="IPR035907">
    <property type="entry name" value="Hppk_sf"/>
</dbReference>
<gene>
    <name evidence="9" type="ORF">SAMN02745164_00933</name>
</gene>
<dbReference type="Gene3D" id="3.30.70.560">
    <property type="entry name" value="7,8-Dihydro-6-hydroxymethylpterin-pyrophosphokinase HPPK"/>
    <property type="match status" value="1"/>
</dbReference>
<dbReference type="AlphaFoldDB" id="A0A1M4VHD7"/>
<dbReference type="CDD" id="cd00483">
    <property type="entry name" value="HPPK"/>
    <property type="match status" value="1"/>
</dbReference>
<accession>A0A1M4VHD7</accession>
<dbReference type="PROSITE" id="PS00794">
    <property type="entry name" value="HPPK"/>
    <property type="match status" value="1"/>
</dbReference>
<keyword evidence="3" id="KW-0808">Transferase</keyword>
<dbReference type="PANTHER" id="PTHR43071">
    <property type="entry name" value="2-AMINO-4-HYDROXY-6-HYDROXYMETHYLDIHYDROPTERIDINE PYROPHOSPHOKINASE"/>
    <property type="match status" value="1"/>
</dbReference>
<dbReference type="EMBL" id="FQUI01000011">
    <property type="protein sequence ID" value="SHE68358.1"/>
    <property type="molecule type" value="Genomic_DNA"/>
</dbReference>